<name>A0A3G1KVG5_FORW1</name>
<feature type="transmembrane region" description="Helical" evidence="1">
    <location>
        <begin position="100"/>
        <end position="120"/>
    </location>
</feature>
<evidence type="ECO:0000256" key="1">
    <source>
        <dbReference type="SAM" id="Phobius"/>
    </source>
</evidence>
<gene>
    <name evidence="2" type="ORF">DCMF_17995</name>
</gene>
<dbReference type="EMBL" id="CP017634">
    <property type="protein sequence ID" value="ATW26397.1"/>
    <property type="molecule type" value="Genomic_DNA"/>
</dbReference>
<keyword evidence="3" id="KW-1185">Reference proteome</keyword>
<proteinExistence type="predicted"/>
<evidence type="ECO:0000313" key="2">
    <source>
        <dbReference type="EMBL" id="ATW26397.1"/>
    </source>
</evidence>
<accession>A0A3G1KVG5</accession>
<dbReference type="Proteomes" id="UP000323521">
    <property type="component" value="Chromosome"/>
</dbReference>
<keyword evidence="1" id="KW-0472">Membrane</keyword>
<dbReference type="AlphaFoldDB" id="A0A3G1KVG5"/>
<evidence type="ECO:0000313" key="3">
    <source>
        <dbReference type="Proteomes" id="UP000323521"/>
    </source>
</evidence>
<feature type="transmembrane region" description="Helical" evidence="1">
    <location>
        <begin position="31"/>
        <end position="51"/>
    </location>
</feature>
<keyword evidence="1" id="KW-1133">Transmembrane helix</keyword>
<dbReference type="KEGG" id="fwa:DCMF_17995"/>
<organism evidence="2 3">
    <name type="scientific">Formimonas warabiya</name>
    <dbReference type="NCBI Taxonomy" id="1761012"/>
    <lineage>
        <taxon>Bacteria</taxon>
        <taxon>Bacillati</taxon>
        <taxon>Bacillota</taxon>
        <taxon>Clostridia</taxon>
        <taxon>Eubacteriales</taxon>
        <taxon>Peptococcaceae</taxon>
        <taxon>Candidatus Formimonas</taxon>
    </lineage>
</organism>
<dbReference type="RefSeq" id="WP_148135706.1">
    <property type="nucleotide sequence ID" value="NZ_CP017634.1"/>
</dbReference>
<feature type="transmembrane region" description="Helical" evidence="1">
    <location>
        <begin position="63"/>
        <end position="80"/>
    </location>
</feature>
<sequence length="137" mass="15389">MKGTLENLLISFIFIVLIALFLKGIPDQAYYSGAAVCAGIILELPDFYRHIKSRKGVGFDGQIFLGQGIPALLLFTNLTWSKWVIELGIPAGCLSWLNNFAQEFQLIGALWTGVMIVKTVKAESKMFHVKHRRKKTF</sequence>
<protein>
    <submittedName>
        <fullName evidence="2">Uncharacterized protein</fullName>
    </submittedName>
</protein>
<feature type="transmembrane region" description="Helical" evidence="1">
    <location>
        <begin position="7"/>
        <end position="25"/>
    </location>
</feature>
<keyword evidence="1" id="KW-0812">Transmembrane</keyword>
<reference evidence="2 3" key="1">
    <citation type="submission" date="2016-10" db="EMBL/GenBank/DDBJ databases">
        <title>Complete Genome Sequence of Peptococcaceae strain DCMF.</title>
        <authorList>
            <person name="Edwards R.J."/>
            <person name="Holland S.I."/>
            <person name="Deshpande N.P."/>
            <person name="Wong Y.K."/>
            <person name="Ertan H."/>
            <person name="Manefield M."/>
            <person name="Russell T.L."/>
            <person name="Lee M.J."/>
        </authorList>
    </citation>
    <scope>NUCLEOTIDE SEQUENCE [LARGE SCALE GENOMIC DNA]</scope>
    <source>
        <strain evidence="2 3">DCMF</strain>
    </source>
</reference>